<name>A0A0A9GCT9_ARUDO</name>
<dbReference type="EMBL" id="GBRH01176647">
    <property type="protein sequence ID" value="JAE21249.1"/>
    <property type="molecule type" value="Transcribed_RNA"/>
</dbReference>
<proteinExistence type="predicted"/>
<protein>
    <submittedName>
        <fullName evidence="1">AW257883</fullName>
    </submittedName>
</protein>
<reference evidence="1" key="1">
    <citation type="submission" date="2014-09" db="EMBL/GenBank/DDBJ databases">
        <authorList>
            <person name="Magalhaes I.L.F."/>
            <person name="Oliveira U."/>
            <person name="Santos F.R."/>
            <person name="Vidigal T.H.D.A."/>
            <person name="Brescovit A.D."/>
            <person name="Santos A.J."/>
        </authorList>
    </citation>
    <scope>NUCLEOTIDE SEQUENCE</scope>
    <source>
        <tissue evidence="1">Shoot tissue taken approximately 20 cm above the soil surface</tissue>
    </source>
</reference>
<sequence>MASRPWAFLSALAYPKYGMTIVIDRADARRHASIMMKSSMRFSLTGEHVGWTKNTSQPLTLSCSCT</sequence>
<accession>A0A0A9GCT9</accession>
<organism evidence="1">
    <name type="scientific">Arundo donax</name>
    <name type="common">Giant reed</name>
    <name type="synonym">Donax arundinaceus</name>
    <dbReference type="NCBI Taxonomy" id="35708"/>
    <lineage>
        <taxon>Eukaryota</taxon>
        <taxon>Viridiplantae</taxon>
        <taxon>Streptophyta</taxon>
        <taxon>Embryophyta</taxon>
        <taxon>Tracheophyta</taxon>
        <taxon>Spermatophyta</taxon>
        <taxon>Magnoliopsida</taxon>
        <taxon>Liliopsida</taxon>
        <taxon>Poales</taxon>
        <taxon>Poaceae</taxon>
        <taxon>PACMAD clade</taxon>
        <taxon>Arundinoideae</taxon>
        <taxon>Arundineae</taxon>
        <taxon>Arundo</taxon>
    </lineage>
</organism>
<dbReference type="AlphaFoldDB" id="A0A0A9GCT9"/>
<evidence type="ECO:0000313" key="1">
    <source>
        <dbReference type="EMBL" id="JAE21249.1"/>
    </source>
</evidence>
<reference evidence="1" key="2">
    <citation type="journal article" date="2015" name="Data Brief">
        <title>Shoot transcriptome of the giant reed, Arundo donax.</title>
        <authorList>
            <person name="Barrero R.A."/>
            <person name="Guerrero F.D."/>
            <person name="Moolhuijzen P."/>
            <person name="Goolsby J.A."/>
            <person name="Tidwell J."/>
            <person name="Bellgard S.E."/>
            <person name="Bellgard M.I."/>
        </authorList>
    </citation>
    <scope>NUCLEOTIDE SEQUENCE</scope>
    <source>
        <tissue evidence="1">Shoot tissue taken approximately 20 cm above the soil surface</tissue>
    </source>
</reference>